<evidence type="ECO:0000313" key="2">
    <source>
        <dbReference type="EMBL" id="MBH8580260.1"/>
    </source>
</evidence>
<organism evidence="2 3">
    <name type="scientific">Bisbaumannia pacifica</name>
    <dbReference type="NCBI Taxonomy" id="77098"/>
    <lineage>
        <taxon>Bacteria</taxon>
        <taxon>Pseudomonadati</taxon>
        <taxon>Pseudomonadota</taxon>
        <taxon>Gammaproteobacteria</taxon>
        <taxon>Oceanospirillales</taxon>
        <taxon>Halomonadaceae</taxon>
        <taxon>Bisbaumannia</taxon>
    </lineage>
</organism>
<dbReference type="Proteomes" id="UP000651738">
    <property type="component" value="Unassembled WGS sequence"/>
</dbReference>
<name>A0ABD4L0N9_9GAMM</name>
<feature type="region of interest" description="Disordered" evidence="1">
    <location>
        <begin position="91"/>
        <end position="118"/>
    </location>
</feature>
<feature type="compositionally biased region" description="Low complexity" evidence="1">
    <location>
        <begin position="107"/>
        <end position="118"/>
    </location>
</feature>
<dbReference type="AlphaFoldDB" id="A0ABD4L0N9"/>
<protein>
    <recommendedName>
        <fullName evidence="4">Phasin domain-containing protein</fullName>
    </recommendedName>
</protein>
<reference evidence="2 3" key="1">
    <citation type="submission" date="2020-12" db="EMBL/GenBank/DDBJ databases">
        <title>Draft genome sequence of Halomonas pacifica strain CARE-V15.</title>
        <authorList>
            <person name="Vignesh N."/>
            <person name="Thabitha A."/>
            <person name="Saravanan R."/>
            <person name="Manigandan V."/>
        </authorList>
    </citation>
    <scope>NUCLEOTIDE SEQUENCE [LARGE SCALE GENOMIC DNA]</scope>
    <source>
        <strain evidence="2 3">CARE-V15</strain>
    </source>
</reference>
<proteinExistence type="predicted"/>
<dbReference type="EMBL" id="JAEDAF010000007">
    <property type="protein sequence ID" value="MBH8580260.1"/>
    <property type="molecule type" value="Genomic_DNA"/>
</dbReference>
<sequence length="118" mass="12766">MQDPLSPLPAPLAESLSSLSVLQRQSLIRYGQLAQESFQALTEADASEALASGPWQLAQRLQHQWVEDAQALGEWGSQWQRAWLDSLADGAVASRPPAPRPVDEGPARAISRAARAGR</sequence>
<comment type="caution">
    <text evidence="2">The sequence shown here is derived from an EMBL/GenBank/DDBJ whole genome shotgun (WGS) entry which is preliminary data.</text>
</comment>
<evidence type="ECO:0008006" key="4">
    <source>
        <dbReference type="Google" id="ProtNLM"/>
    </source>
</evidence>
<gene>
    <name evidence="2" type="ORF">I7V36_09155</name>
</gene>
<dbReference type="RefSeq" id="WP_198057608.1">
    <property type="nucleotide sequence ID" value="NZ_JAEDAF010000007.1"/>
</dbReference>
<evidence type="ECO:0000256" key="1">
    <source>
        <dbReference type="SAM" id="MobiDB-lite"/>
    </source>
</evidence>
<accession>A0ABD4L0N9</accession>
<evidence type="ECO:0000313" key="3">
    <source>
        <dbReference type="Proteomes" id="UP000651738"/>
    </source>
</evidence>